<evidence type="ECO:0000256" key="3">
    <source>
        <dbReference type="ARBA" id="ARBA00022833"/>
    </source>
</evidence>
<evidence type="ECO:0000256" key="1">
    <source>
        <dbReference type="ARBA" id="ARBA00022723"/>
    </source>
</evidence>
<dbReference type="PANTHER" id="PTHR45931">
    <property type="entry name" value="SI:CH211-59O9.10"/>
    <property type="match status" value="1"/>
</dbReference>
<dbReference type="PROSITE" id="PS50089">
    <property type="entry name" value="ZF_RING_2"/>
    <property type="match status" value="1"/>
</dbReference>
<dbReference type="CDD" id="cd16454">
    <property type="entry name" value="RING-H2_PA-TM-RING"/>
    <property type="match status" value="1"/>
</dbReference>
<dbReference type="InterPro" id="IPR001841">
    <property type="entry name" value="Znf_RING"/>
</dbReference>
<accession>A0A915DNU6</accession>
<evidence type="ECO:0000256" key="2">
    <source>
        <dbReference type="ARBA" id="ARBA00022771"/>
    </source>
</evidence>
<dbReference type="AlphaFoldDB" id="A0A915DNU6"/>
<dbReference type="PANTHER" id="PTHR45931:SF3">
    <property type="entry name" value="RING ZINC FINGER-CONTAINING PROTEIN"/>
    <property type="match status" value="1"/>
</dbReference>
<feature type="region of interest" description="Disordered" evidence="5">
    <location>
        <begin position="60"/>
        <end position="121"/>
    </location>
</feature>
<feature type="domain" description="RING-type" evidence="6">
    <location>
        <begin position="190"/>
        <end position="231"/>
    </location>
</feature>
<dbReference type="Proteomes" id="UP000887574">
    <property type="component" value="Unplaced"/>
</dbReference>
<organism evidence="7 8">
    <name type="scientific">Ditylenchus dipsaci</name>
    <dbReference type="NCBI Taxonomy" id="166011"/>
    <lineage>
        <taxon>Eukaryota</taxon>
        <taxon>Metazoa</taxon>
        <taxon>Ecdysozoa</taxon>
        <taxon>Nematoda</taxon>
        <taxon>Chromadorea</taxon>
        <taxon>Rhabditida</taxon>
        <taxon>Tylenchina</taxon>
        <taxon>Tylenchomorpha</taxon>
        <taxon>Sphaerularioidea</taxon>
        <taxon>Anguinidae</taxon>
        <taxon>Anguininae</taxon>
        <taxon>Ditylenchus</taxon>
    </lineage>
</organism>
<feature type="compositionally biased region" description="Basic and acidic residues" evidence="5">
    <location>
        <begin position="75"/>
        <end position="84"/>
    </location>
</feature>
<evidence type="ECO:0000256" key="5">
    <source>
        <dbReference type="SAM" id="MobiDB-lite"/>
    </source>
</evidence>
<reference evidence="8" key="1">
    <citation type="submission" date="2022-11" db="UniProtKB">
        <authorList>
            <consortium name="WormBaseParasite"/>
        </authorList>
    </citation>
    <scope>IDENTIFICATION</scope>
</reference>
<dbReference type="GO" id="GO:0061630">
    <property type="term" value="F:ubiquitin protein ligase activity"/>
    <property type="evidence" value="ECO:0007669"/>
    <property type="project" value="TreeGrafter"/>
</dbReference>
<evidence type="ECO:0000313" key="7">
    <source>
        <dbReference type="Proteomes" id="UP000887574"/>
    </source>
</evidence>
<proteinExistence type="predicted"/>
<dbReference type="InterPro" id="IPR051834">
    <property type="entry name" value="RING_finger_E3_ligase"/>
</dbReference>
<evidence type="ECO:0000256" key="4">
    <source>
        <dbReference type="PROSITE-ProRule" id="PRU00175"/>
    </source>
</evidence>
<keyword evidence="1" id="KW-0479">Metal-binding</keyword>
<dbReference type="SMART" id="SM00184">
    <property type="entry name" value="RING"/>
    <property type="match status" value="1"/>
</dbReference>
<evidence type="ECO:0000259" key="6">
    <source>
        <dbReference type="PROSITE" id="PS50089"/>
    </source>
</evidence>
<name>A0A915DNU6_9BILA</name>
<protein>
    <submittedName>
        <fullName evidence="8">RING-type domain-containing protein</fullName>
    </submittedName>
</protein>
<dbReference type="GO" id="GO:0005634">
    <property type="term" value="C:nucleus"/>
    <property type="evidence" value="ECO:0007669"/>
    <property type="project" value="TreeGrafter"/>
</dbReference>
<dbReference type="Pfam" id="PF13639">
    <property type="entry name" value="zf-RING_2"/>
    <property type="match status" value="1"/>
</dbReference>
<dbReference type="InterPro" id="IPR013083">
    <property type="entry name" value="Znf_RING/FYVE/PHD"/>
</dbReference>
<dbReference type="SUPFAM" id="SSF57850">
    <property type="entry name" value="RING/U-box"/>
    <property type="match status" value="1"/>
</dbReference>
<dbReference type="GO" id="GO:0006511">
    <property type="term" value="P:ubiquitin-dependent protein catabolic process"/>
    <property type="evidence" value="ECO:0007669"/>
    <property type="project" value="TreeGrafter"/>
</dbReference>
<evidence type="ECO:0000313" key="8">
    <source>
        <dbReference type="WBParaSite" id="jg21558"/>
    </source>
</evidence>
<sequence>MANYFCHECNRRVTVNNALQCENCRGNLWKRSGGMFIVQRDGDDQGRTISFGRLFGHILNQPSRDRSASTSQRPDTPHVDHEGEPSTAHRNTRSSAQANPMAENGGNQPAHLTFRFDNGGGDGSEGAPIFQTLHGNLNDYAWGEGGIDHIVTQLLNQFEGGREESIRAEDLSRIPMTEVTAKQVENGTQCATCMDTFALNEKVAKLDCQHIFHQPCIEPWLKKRNTCPICRQVVDPKNWSAKPSINDLDELD</sequence>
<dbReference type="WBParaSite" id="jg21558">
    <property type="protein sequence ID" value="jg21558"/>
    <property type="gene ID" value="jg21558"/>
</dbReference>
<keyword evidence="2 4" id="KW-0863">Zinc-finger</keyword>
<keyword evidence="3" id="KW-0862">Zinc</keyword>
<dbReference type="GO" id="GO:0008270">
    <property type="term" value="F:zinc ion binding"/>
    <property type="evidence" value="ECO:0007669"/>
    <property type="project" value="UniProtKB-KW"/>
</dbReference>
<keyword evidence="7" id="KW-1185">Reference proteome</keyword>
<dbReference type="Gene3D" id="3.30.40.10">
    <property type="entry name" value="Zinc/RING finger domain, C3HC4 (zinc finger)"/>
    <property type="match status" value="1"/>
</dbReference>